<dbReference type="GO" id="GO:0006307">
    <property type="term" value="P:DNA alkylation repair"/>
    <property type="evidence" value="ECO:0007669"/>
    <property type="project" value="UniProtKB-UniRule"/>
</dbReference>
<evidence type="ECO:0000313" key="12">
    <source>
        <dbReference type="Proteomes" id="UP000249590"/>
    </source>
</evidence>
<dbReference type="Pfam" id="PF01035">
    <property type="entry name" value="DNA_binding_1"/>
    <property type="match status" value="1"/>
</dbReference>
<comment type="caution">
    <text evidence="11">The sequence shown here is derived from an EMBL/GenBank/DDBJ whole genome shotgun (WGS) entry which is preliminary data.</text>
</comment>
<dbReference type="SUPFAM" id="SSF46767">
    <property type="entry name" value="Methylated DNA-protein cysteine methyltransferase, C-terminal domain"/>
    <property type="match status" value="1"/>
</dbReference>
<comment type="catalytic activity">
    <reaction evidence="1 8">
        <text>a 4-O-methyl-thymidine in DNA + L-cysteinyl-[protein] = a thymidine in DNA + S-methyl-L-cysteinyl-[protein]</text>
        <dbReference type="Rhea" id="RHEA:53428"/>
        <dbReference type="Rhea" id="RHEA-COMP:10131"/>
        <dbReference type="Rhea" id="RHEA-COMP:10132"/>
        <dbReference type="Rhea" id="RHEA-COMP:13555"/>
        <dbReference type="Rhea" id="RHEA-COMP:13556"/>
        <dbReference type="ChEBI" id="CHEBI:29950"/>
        <dbReference type="ChEBI" id="CHEBI:82612"/>
        <dbReference type="ChEBI" id="CHEBI:137386"/>
        <dbReference type="ChEBI" id="CHEBI:137387"/>
        <dbReference type="EC" id="2.1.1.63"/>
    </reaction>
</comment>
<dbReference type="Gene3D" id="3.30.160.70">
    <property type="entry name" value="Methylated DNA-protein cysteine methyltransferase domain"/>
    <property type="match status" value="1"/>
</dbReference>
<feature type="active site" description="Nucleophile; methyl group acceptor" evidence="8">
    <location>
        <position position="142"/>
    </location>
</feature>
<keyword evidence="5 8" id="KW-0227">DNA damage</keyword>
<dbReference type="EMBL" id="QHHQ01000007">
    <property type="protein sequence ID" value="RAH98224.1"/>
    <property type="molecule type" value="Genomic_DNA"/>
</dbReference>
<comment type="catalytic activity">
    <reaction evidence="7 8">
        <text>a 6-O-methyl-2'-deoxyguanosine in DNA + L-cysteinyl-[protein] = S-methyl-L-cysteinyl-[protein] + a 2'-deoxyguanosine in DNA</text>
        <dbReference type="Rhea" id="RHEA:24000"/>
        <dbReference type="Rhea" id="RHEA-COMP:10131"/>
        <dbReference type="Rhea" id="RHEA-COMP:10132"/>
        <dbReference type="Rhea" id="RHEA-COMP:11367"/>
        <dbReference type="Rhea" id="RHEA-COMP:11368"/>
        <dbReference type="ChEBI" id="CHEBI:29950"/>
        <dbReference type="ChEBI" id="CHEBI:82612"/>
        <dbReference type="ChEBI" id="CHEBI:85445"/>
        <dbReference type="ChEBI" id="CHEBI:85448"/>
        <dbReference type="EC" id="2.1.1.63"/>
    </reaction>
</comment>
<dbReference type="PANTHER" id="PTHR10815:SF5">
    <property type="entry name" value="METHYLATED-DNA--PROTEIN-CYSTEINE METHYLTRANSFERASE"/>
    <property type="match status" value="1"/>
</dbReference>
<dbReference type="GO" id="GO:0003908">
    <property type="term" value="F:methylated-DNA-[protein]-cysteine S-methyltransferase activity"/>
    <property type="evidence" value="ECO:0007669"/>
    <property type="project" value="UniProtKB-UniRule"/>
</dbReference>
<dbReference type="InterPro" id="IPR023546">
    <property type="entry name" value="MGMT"/>
</dbReference>
<proteinExistence type="inferred from homology"/>
<feature type="domain" description="Methylguanine DNA methyltransferase ribonuclease-like" evidence="10">
    <location>
        <begin position="6"/>
        <end position="86"/>
    </location>
</feature>
<evidence type="ECO:0000313" key="11">
    <source>
        <dbReference type="EMBL" id="RAH98224.1"/>
    </source>
</evidence>
<evidence type="ECO:0000256" key="8">
    <source>
        <dbReference type="HAMAP-Rule" id="MF_00772"/>
    </source>
</evidence>
<dbReference type="InterPro" id="IPR036388">
    <property type="entry name" value="WH-like_DNA-bd_sf"/>
</dbReference>
<evidence type="ECO:0000256" key="4">
    <source>
        <dbReference type="ARBA" id="ARBA00022679"/>
    </source>
</evidence>
<dbReference type="InterPro" id="IPR014048">
    <property type="entry name" value="MethylDNA_cys_MeTrfase_DNA-bd"/>
</dbReference>
<dbReference type="RefSeq" id="WP_111350995.1">
    <property type="nucleotide sequence ID" value="NZ_JAIWKD010000005.1"/>
</dbReference>
<evidence type="ECO:0000256" key="1">
    <source>
        <dbReference type="ARBA" id="ARBA00001286"/>
    </source>
</evidence>
<dbReference type="PANTHER" id="PTHR10815">
    <property type="entry name" value="METHYLATED-DNA--PROTEIN-CYSTEINE METHYLTRANSFERASE"/>
    <property type="match status" value="1"/>
</dbReference>
<evidence type="ECO:0000259" key="10">
    <source>
        <dbReference type="Pfam" id="PF02870"/>
    </source>
</evidence>
<comment type="miscellaneous">
    <text evidence="8">This enzyme catalyzes only one turnover and therefore is not strictly catalytic. According to one definition, an enzyme is a biocatalyst that acts repeatedly and over many reaction cycles.</text>
</comment>
<name>A0A8B2NK02_9HYPH</name>
<dbReference type="EC" id="2.1.1.63" evidence="8"/>
<keyword evidence="6 8" id="KW-0234">DNA repair</keyword>
<keyword evidence="4 8" id="KW-0808">Transferase</keyword>
<organism evidence="11 12">
    <name type="scientific">Acuticoccus sediminis</name>
    <dbReference type="NCBI Taxonomy" id="2184697"/>
    <lineage>
        <taxon>Bacteria</taxon>
        <taxon>Pseudomonadati</taxon>
        <taxon>Pseudomonadota</taxon>
        <taxon>Alphaproteobacteria</taxon>
        <taxon>Hyphomicrobiales</taxon>
        <taxon>Amorphaceae</taxon>
        <taxon>Acuticoccus</taxon>
    </lineage>
</organism>
<dbReference type="CDD" id="cd06445">
    <property type="entry name" value="ATase"/>
    <property type="match status" value="1"/>
</dbReference>
<dbReference type="InterPro" id="IPR036217">
    <property type="entry name" value="MethylDNA_cys_MeTrfase_DNAb"/>
</dbReference>
<evidence type="ECO:0000256" key="2">
    <source>
        <dbReference type="ARBA" id="ARBA00022490"/>
    </source>
</evidence>
<dbReference type="AlphaFoldDB" id="A0A8B2NK02"/>
<dbReference type="OrthoDB" id="9802228at2"/>
<dbReference type="Gene3D" id="1.10.10.10">
    <property type="entry name" value="Winged helix-like DNA-binding domain superfamily/Winged helix DNA-binding domain"/>
    <property type="match status" value="1"/>
</dbReference>
<protein>
    <recommendedName>
        <fullName evidence="8">Methylated-DNA--protein-cysteine methyltransferase</fullName>
        <ecNumber evidence="8">2.1.1.63</ecNumber>
    </recommendedName>
    <alternativeName>
        <fullName evidence="8">6-O-methylguanine-DNA methyltransferase</fullName>
        <shortName evidence="8">MGMT</shortName>
    </alternativeName>
    <alternativeName>
        <fullName evidence="8">O-6-methylguanine-DNA-alkyltransferase</fullName>
    </alternativeName>
</protein>
<comment type="subcellular location">
    <subcellularLocation>
        <location evidence="8">Cytoplasm</location>
    </subcellularLocation>
</comment>
<evidence type="ECO:0000259" key="9">
    <source>
        <dbReference type="Pfam" id="PF01035"/>
    </source>
</evidence>
<evidence type="ECO:0000256" key="3">
    <source>
        <dbReference type="ARBA" id="ARBA00022603"/>
    </source>
</evidence>
<dbReference type="Proteomes" id="UP000249590">
    <property type="component" value="Unassembled WGS sequence"/>
</dbReference>
<evidence type="ECO:0000256" key="7">
    <source>
        <dbReference type="ARBA" id="ARBA00049348"/>
    </source>
</evidence>
<keyword evidence="2 8" id="KW-0963">Cytoplasm</keyword>
<evidence type="ECO:0000256" key="5">
    <source>
        <dbReference type="ARBA" id="ARBA00022763"/>
    </source>
</evidence>
<dbReference type="HAMAP" id="MF_00772">
    <property type="entry name" value="OGT"/>
    <property type="match status" value="1"/>
</dbReference>
<dbReference type="GO" id="GO:0032259">
    <property type="term" value="P:methylation"/>
    <property type="evidence" value="ECO:0007669"/>
    <property type="project" value="UniProtKB-KW"/>
</dbReference>
<keyword evidence="3 8" id="KW-0489">Methyltransferase</keyword>
<dbReference type="NCBIfam" id="TIGR00589">
    <property type="entry name" value="ogt"/>
    <property type="match status" value="1"/>
</dbReference>
<dbReference type="FunFam" id="1.10.10.10:FF:000337">
    <property type="entry name" value="Methylated-DNA--protein-cysteine methyltransferase"/>
    <property type="match status" value="1"/>
</dbReference>
<feature type="domain" description="Methylated-DNA-[protein]-cysteine S-methyltransferase DNA binding" evidence="9">
    <location>
        <begin position="91"/>
        <end position="171"/>
    </location>
</feature>
<dbReference type="GO" id="GO:0005737">
    <property type="term" value="C:cytoplasm"/>
    <property type="evidence" value="ECO:0007669"/>
    <property type="project" value="UniProtKB-SubCell"/>
</dbReference>
<reference evidence="11 12" key="1">
    <citation type="submission" date="2018-05" db="EMBL/GenBank/DDBJ databases">
        <title>Acuticoccus sediminis sp. nov., isolated from deep-sea sediment of Indian Ocean.</title>
        <authorList>
            <person name="Liu X."/>
            <person name="Lai Q."/>
            <person name="Du Y."/>
            <person name="Sun F."/>
            <person name="Zhang X."/>
            <person name="Wang S."/>
            <person name="Shao Z."/>
        </authorList>
    </citation>
    <scope>NUCLEOTIDE SEQUENCE [LARGE SCALE GENOMIC DNA]</scope>
    <source>
        <strain evidence="11 12">PTG4-2</strain>
    </source>
</reference>
<comment type="function">
    <text evidence="8">Involved in the cellular defense against the biological effects of O6-methylguanine (O6-MeG) and O4-methylthymine (O4-MeT) in DNA. Repairs the methylated nucleobase in DNA by stoichiometrically transferring the methyl group to a cysteine residue in the enzyme. This is a suicide reaction: the enzyme is irreversibly inactivated.</text>
</comment>
<dbReference type="SUPFAM" id="SSF53155">
    <property type="entry name" value="Methylated DNA-protein cysteine methyltransferase domain"/>
    <property type="match status" value="1"/>
</dbReference>
<keyword evidence="12" id="KW-1185">Reference proteome</keyword>
<dbReference type="PROSITE" id="PS00374">
    <property type="entry name" value="MGMT"/>
    <property type="match status" value="1"/>
</dbReference>
<dbReference type="InterPro" id="IPR001497">
    <property type="entry name" value="MethylDNA_cys_MeTrfase_AS"/>
</dbReference>
<dbReference type="InterPro" id="IPR008332">
    <property type="entry name" value="MethylG_MeTrfase_N"/>
</dbReference>
<accession>A0A8B2NK02</accession>
<dbReference type="NCBIfam" id="NF007626">
    <property type="entry name" value="PRK10286.1"/>
    <property type="match status" value="1"/>
</dbReference>
<gene>
    <name evidence="11" type="ORF">DLJ53_26280</name>
</gene>
<dbReference type="InterPro" id="IPR036631">
    <property type="entry name" value="MGMT_N_sf"/>
</dbReference>
<comment type="similarity">
    <text evidence="8">Belongs to the MGMT family.</text>
</comment>
<evidence type="ECO:0000256" key="6">
    <source>
        <dbReference type="ARBA" id="ARBA00023204"/>
    </source>
</evidence>
<dbReference type="Pfam" id="PF02870">
    <property type="entry name" value="Methyltransf_1N"/>
    <property type="match status" value="1"/>
</dbReference>
<sequence>MLPILYQARIDSPLGPLRLVHDDEKRIRALDFDDYEGRMLRLLRLHLGRAGHEFTLMETAPDAAIKAAFDAYFAGELNALDDLPTKTGGTPFQRNVWAALRTIPAGHTMSYGELAAKIGQTKAVRAVGLANGANPIAIIVPCHRVIGANYSLTGYGGGLERKRWLLAHEGVLLDTGPLARVARPPVGMPYAPPVR</sequence>